<evidence type="ECO:0000256" key="4">
    <source>
        <dbReference type="ARBA" id="ARBA00023136"/>
    </source>
</evidence>
<dbReference type="Gene3D" id="1.20.1070.10">
    <property type="entry name" value="Rhodopsin 7-helix transmembrane proteins"/>
    <property type="match status" value="1"/>
</dbReference>
<keyword evidence="3 5" id="KW-1133">Transmembrane helix</keyword>
<proteinExistence type="predicted"/>
<comment type="caution">
    <text evidence="6">The sequence shown here is derived from an EMBL/GenBank/DDBJ whole genome shotgun (WGS) entry which is preliminary data.</text>
</comment>
<dbReference type="Proteomes" id="UP001283361">
    <property type="component" value="Unassembled WGS sequence"/>
</dbReference>
<evidence type="ECO:0000256" key="3">
    <source>
        <dbReference type="ARBA" id="ARBA00022989"/>
    </source>
</evidence>
<evidence type="ECO:0000313" key="7">
    <source>
        <dbReference type="Proteomes" id="UP001283361"/>
    </source>
</evidence>
<gene>
    <name evidence="6" type="ORF">RRG08_022446</name>
</gene>
<keyword evidence="2 5" id="KW-0812">Transmembrane</keyword>
<evidence type="ECO:0000256" key="2">
    <source>
        <dbReference type="ARBA" id="ARBA00022692"/>
    </source>
</evidence>
<dbReference type="PANTHER" id="PTHR45620:SF42">
    <property type="entry name" value="G-PROTEIN COUPLED RECEPTOR SEB-2"/>
    <property type="match status" value="1"/>
</dbReference>
<dbReference type="AlphaFoldDB" id="A0AAE1D8V2"/>
<keyword evidence="4 5" id="KW-0472">Membrane</keyword>
<name>A0AAE1D8V2_9GAST</name>
<dbReference type="InterPro" id="IPR036445">
    <property type="entry name" value="GPCR_2_extracell_dom_sf"/>
</dbReference>
<dbReference type="InterPro" id="IPR000832">
    <property type="entry name" value="GPCR_2_secretin-like"/>
</dbReference>
<dbReference type="InterPro" id="IPR050332">
    <property type="entry name" value="GPCR_2"/>
</dbReference>
<dbReference type="GO" id="GO:0008528">
    <property type="term" value="F:G protein-coupled peptide receptor activity"/>
    <property type="evidence" value="ECO:0007669"/>
    <property type="project" value="TreeGrafter"/>
</dbReference>
<dbReference type="GO" id="GO:0005886">
    <property type="term" value="C:plasma membrane"/>
    <property type="evidence" value="ECO:0007669"/>
    <property type="project" value="TreeGrafter"/>
</dbReference>
<reference evidence="6" key="1">
    <citation type="journal article" date="2023" name="G3 (Bethesda)">
        <title>A reference genome for the long-term kleptoplast-retaining sea slug Elysia crispata morphotype clarki.</title>
        <authorList>
            <person name="Eastman K.E."/>
            <person name="Pendleton A.L."/>
            <person name="Shaikh M.A."/>
            <person name="Suttiyut T."/>
            <person name="Ogas R."/>
            <person name="Tomko P."/>
            <person name="Gavelis G."/>
            <person name="Widhalm J.R."/>
            <person name="Wisecaver J.H."/>
        </authorList>
    </citation>
    <scope>NUCLEOTIDE SEQUENCE</scope>
    <source>
        <strain evidence="6">ECLA1</strain>
    </source>
</reference>
<evidence type="ECO:0000256" key="5">
    <source>
        <dbReference type="SAM" id="Phobius"/>
    </source>
</evidence>
<evidence type="ECO:0008006" key="8">
    <source>
        <dbReference type="Google" id="ProtNLM"/>
    </source>
</evidence>
<dbReference type="Pfam" id="PF00002">
    <property type="entry name" value="7tm_2"/>
    <property type="match status" value="1"/>
</dbReference>
<protein>
    <recommendedName>
        <fullName evidence="8">G-protein coupled receptors family 2 profile 2 domain-containing protein</fullName>
    </recommendedName>
</protein>
<keyword evidence="7" id="KW-1185">Reference proteome</keyword>
<comment type="subcellular location">
    <subcellularLocation>
        <location evidence="1">Membrane</location>
        <topology evidence="1">Multi-pass membrane protein</topology>
    </subcellularLocation>
</comment>
<sequence length="186" mass="21597">MLDSATSAEGRKICLANGTWWRSSSNGMEWTDYSACVDIQGFRYLYYTGVTGNVISLVCLIPACVIFLYFKQLLKQHRIRIHLNLMMTFVLTNASWLWWEDRVFRDRLENSHEETAFMHSDSVRRHDQTVLHEVITNGTVKKRRSENSGILQKHLCLIPSLNCILSRCTFIRPICRDEAISSFCQV</sequence>
<accession>A0AAE1D8V2</accession>
<feature type="transmembrane region" description="Helical" evidence="5">
    <location>
        <begin position="44"/>
        <end position="69"/>
    </location>
</feature>
<dbReference type="Gene3D" id="4.10.1240.10">
    <property type="entry name" value="GPCR, family 2, extracellular hormone receptor domain"/>
    <property type="match status" value="1"/>
</dbReference>
<feature type="transmembrane region" description="Helical" evidence="5">
    <location>
        <begin position="81"/>
        <end position="99"/>
    </location>
</feature>
<evidence type="ECO:0000256" key="1">
    <source>
        <dbReference type="ARBA" id="ARBA00004141"/>
    </source>
</evidence>
<dbReference type="PANTHER" id="PTHR45620">
    <property type="entry name" value="PDF RECEPTOR-LIKE PROTEIN-RELATED"/>
    <property type="match status" value="1"/>
</dbReference>
<dbReference type="PRINTS" id="PR00249">
    <property type="entry name" value="GPCRSECRETIN"/>
</dbReference>
<organism evidence="6 7">
    <name type="scientific">Elysia crispata</name>
    <name type="common">lettuce slug</name>
    <dbReference type="NCBI Taxonomy" id="231223"/>
    <lineage>
        <taxon>Eukaryota</taxon>
        <taxon>Metazoa</taxon>
        <taxon>Spiralia</taxon>
        <taxon>Lophotrochozoa</taxon>
        <taxon>Mollusca</taxon>
        <taxon>Gastropoda</taxon>
        <taxon>Heterobranchia</taxon>
        <taxon>Euthyneura</taxon>
        <taxon>Panpulmonata</taxon>
        <taxon>Sacoglossa</taxon>
        <taxon>Placobranchoidea</taxon>
        <taxon>Plakobranchidae</taxon>
        <taxon>Elysia</taxon>
    </lineage>
</organism>
<dbReference type="GO" id="GO:0007188">
    <property type="term" value="P:adenylate cyclase-modulating G protein-coupled receptor signaling pathway"/>
    <property type="evidence" value="ECO:0007669"/>
    <property type="project" value="TreeGrafter"/>
</dbReference>
<dbReference type="EMBL" id="JAWDGP010004927">
    <property type="protein sequence ID" value="KAK3761040.1"/>
    <property type="molecule type" value="Genomic_DNA"/>
</dbReference>
<evidence type="ECO:0000313" key="6">
    <source>
        <dbReference type="EMBL" id="KAK3761040.1"/>
    </source>
</evidence>